<dbReference type="GO" id="GO:0006631">
    <property type="term" value="P:fatty acid metabolic process"/>
    <property type="evidence" value="ECO:0007669"/>
    <property type="project" value="TreeGrafter"/>
</dbReference>
<dbReference type="CDD" id="cd04433">
    <property type="entry name" value="AFD_class_I"/>
    <property type="match status" value="1"/>
</dbReference>
<feature type="domain" description="AMP-dependent synthetase/ligase" evidence="4">
    <location>
        <begin position="68"/>
        <end position="242"/>
    </location>
</feature>
<dbReference type="Gene3D" id="3.40.50.12780">
    <property type="entry name" value="N-terminal domain of ligase-like"/>
    <property type="match status" value="1"/>
</dbReference>
<dbReference type="RefSeq" id="WP_271175925.1">
    <property type="nucleotide sequence ID" value="NZ_BAAAJO010000001.1"/>
</dbReference>
<feature type="region of interest" description="Disordered" evidence="3">
    <location>
        <begin position="242"/>
        <end position="265"/>
    </location>
</feature>
<dbReference type="Pfam" id="PF13193">
    <property type="entry name" value="AMP-binding_C"/>
    <property type="match status" value="1"/>
</dbReference>
<evidence type="ECO:0000256" key="2">
    <source>
        <dbReference type="ARBA" id="ARBA00022598"/>
    </source>
</evidence>
<feature type="domain" description="AMP-binding enzyme C-terminal" evidence="5">
    <location>
        <begin position="304"/>
        <end position="380"/>
    </location>
</feature>
<reference evidence="6" key="2">
    <citation type="submission" date="2023-01" db="EMBL/GenBank/DDBJ databases">
        <authorList>
            <person name="Sun Q."/>
            <person name="Evtushenko L."/>
        </authorList>
    </citation>
    <scope>NUCLEOTIDE SEQUENCE</scope>
    <source>
        <strain evidence="6">VKM Ac-1401</strain>
    </source>
</reference>
<comment type="caution">
    <text evidence="6">The sequence shown here is derived from an EMBL/GenBank/DDBJ whole genome shotgun (WGS) entry which is preliminary data.</text>
</comment>
<keyword evidence="2" id="KW-0436">Ligase</keyword>
<dbReference type="PANTHER" id="PTHR43201:SF5">
    <property type="entry name" value="MEDIUM-CHAIN ACYL-COA LIGASE ACSF2, MITOCHONDRIAL"/>
    <property type="match status" value="1"/>
</dbReference>
<evidence type="ECO:0000313" key="6">
    <source>
        <dbReference type="EMBL" id="GLJ75235.1"/>
    </source>
</evidence>
<dbReference type="InterPro" id="IPR045851">
    <property type="entry name" value="AMP-bd_C_sf"/>
</dbReference>
<dbReference type="Proteomes" id="UP001142372">
    <property type="component" value="Unassembled WGS sequence"/>
</dbReference>
<organism evidence="6 7">
    <name type="scientific">Leifsonia poae</name>
    <dbReference type="NCBI Taxonomy" id="110933"/>
    <lineage>
        <taxon>Bacteria</taxon>
        <taxon>Bacillati</taxon>
        <taxon>Actinomycetota</taxon>
        <taxon>Actinomycetes</taxon>
        <taxon>Micrococcales</taxon>
        <taxon>Microbacteriaceae</taxon>
        <taxon>Leifsonia</taxon>
    </lineage>
</organism>
<dbReference type="AlphaFoldDB" id="A0A9W6H7W2"/>
<gene>
    <name evidence="6" type="ORF">GCM10017584_08090</name>
</gene>
<dbReference type="Pfam" id="PF00501">
    <property type="entry name" value="AMP-binding"/>
    <property type="match status" value="1"/>
</dbReference>
<reference evidence="6" key="1">
    <citation type="journal article" date="2014" name="Int. J. Syst. Evol. Microbiol.">
        <title>Complete genome sequence of Corynebacterium casei LMG S-19264T (=DSM 44701T), isolated from a smear-ripened cheese.</title>
        <authorList>
            <consortium name="US DOE Joint Genome Institute (JGI-PGF)"/>
            <person name="Walter F."/>
            <person name="Albersmeier A."/>
            <person name="Kalinowski J."/>
            <person name="Ruckert C."/>
        </authorList>
    </citation>
    <scope>NUCLEOTIDE SEQUENCE</scope>
    <source>
        <strain evidence="6">VKM Ac-1401</strain>
    </source>
</reference>
<sequence length="403" mass="41872">MTARIRPGEIVPLRGDAATVIAPALAVHDQGGIPLIGDVRRPREQWARVEELAARAGARPGLGWAALTSGTTGTPRIVLRTADSWASSFAAIDALLGRRPDDVLFLPAPPASSMTLFSIAHAHAKALGVVLGGGGAVTPGPARDATLFHGTPGALLSMIEAIESGSPSRLRSALVGGSDLAASTRERAERLGIRVVAYYGAAELSFVAVDQGDGLRPFPGVEVQVRDDVLWVRSPYVAAGYLTDGPQTDGSETDGPVTDGPFRTDDDGWCTVGDRAALDGDRITLRGRRDDAILTASATVIPGEVEAAIRSLPWVGDAVVFGMPNATIGSLVAAVVEPAAGRAVPALSTVRAQADAVLSHTHRPRRWFGMSELPRTASGKPARAAIVARVLAGEVTPLGELDR</sequence>
<dbReference type="SUPFAM" id="SSF56801">
    <property type="entry name" value="Acetyl-CoA synthetase-like"/>
    <property type="match status" value="1"/>
</dbReference>
<keyword evidence="7" id="KW-1185">Reference proteome</keyword>
<comment type="similarity">
    <text evidence="1">Belongs to the ATP-dependent AMP-binding enzyme family.</text>
</comment>
<evidence type="ECO:0000256" key="3">
    <source>
        <dbReference type="SAM" id="MobiDB-lite"/>
    </source>
</evidence>
<dbReference type="GO" id="GO:0031956">
    <property type="term" value="F:medium-chain fatty acid-CoA ligase activity"/>
    <property type="evidence" value="ECO:0007669"/>
    <property type="project" value="TreeGrafter"/>
</dbReference>
<dbReference type="Gene3D" id="3.30.300.30">
    <property type="match status" value="1"/>
</dbReference>
<dbReference type="InterPro" id="IPR000873">
    <property type="entry name" value="AMP-dep_synth/lig_dom"/>
</dbReference>
<dbReference type="InterPro" id="IPR042099">
    <property type="entry name" value="ANL_N_sf"/>
</dbReference>
<dbReference type="EMBL" id="BSEN01000003">
    <property type="protein sequence ID" value="GLJ75235.1"/>
    <property type="molecule type" value="Genomic_DNA"/>
</dbReference>
<name>A0A9W6H7W2_9MICO</name>
<dbReference type="PANTHER" id="PTHR43201">
    <property type="entry name" value="ACYL-COA SYNTHETASE"/>
    <property type="match status" value="1"/>
</dbReference>
<proteinExistence type="inferred from homology"/>
<evidence type="ECO:0000259" key="4">
    <source>
        <dbReference type="Pfam" id="PF00501"/>
    </source>
</evidence>
<dbReference type="InterPro" id="IPR025110">
    <property type="entry name" value="AMP-bd_C"/>
</dbReference>
<evidence type="ECO:0000259" key="5">
    <source>
        <dbReference type="Pfam" id="PF13193"/>
    </source>
</evidence>
<accession>A0A9W6H7W2</accession>
<evidence type="ECO:0000256" key="1">
    <source>
        <dbReference type="ARBA" id="ARBA00006432"/>
    </source>
</evidence>
<evidence type="ECO:0008006" key="8">
    <source>
        <dbReference type="Google" id="ProtNLM"/>
    </source>
</evidence>
<evidence type="ECO:0000313" key="7">
    <source>
        <dbReference type="Proteomes" id="UP001142372"/>
    </source>
</evidence>
<protein>
    <recommendedName>
        <fullName evidence="8">O-succinylbenzoate--CoA ligase</fullName>
    </recommendedName>
</protein>